<evidence type="ECO:0000256" key="1">
    <source>
        <dbReference type="SAM" id="MobiDB-lite"/>
    </source>
</evidence>
<dbReference type="EMBL" id="LXQA010052694">
    <property type="protein sequence ID" value="MCI03591.1"/>
    <property type="molecule type" value="Genomic_DNA"/>
</dbReference>
<accession>A0A392NUT6</accession>
<proteinExistence type="predicted"/>
<feature type="compositionally biased region" description="Polar residues" evidence="1">
    <location>
        <begin position="52"/>
        <end position="67"/>
    </location>
</feature>
<feature type="non-terminal residue" evidence="2">
    <location>
        <position position="1"/>
    </location>
</feature>
<feature type="region of interest" description="Disordered" evidence="1">
    <location>
        <begin position="1"/>
        <end position="29"/>
    </location>
</feature>
<keyword evidence="3" id="KW-1185">Reference proteome</keyword>
<feature type="region of interest" description="Disordered" evidence="1">
    <location>
        <begin position="52"/>
        <end position="75"/>
    </location>
</feature>
<dbReference type="Proteomes" id="UP000265520">
    <property type="component" value="Unassembled WGS sequence"/>
</dbReference>
<name>A0A392NUT6_9FABA</name>
<evidence type="ECO:0000313" key="3">
    <source>
        <dbReference type="Proteomes" id="UP000265520"/>
    </source>
</evidence>
<reference evidence="2 3" key="1">
    <citation type="journal article" date="2018" name="Front. Plant Sci.">
        <title>Red Clover (Trifolium pratense) and Zigzag Clover (T. medium) - A Picture of Genomic Similarities and Differences.</title>
        <authorList>
            <person name="Dluhosova J."/>
            <person name="Istvanek J."/>
            <person name="Nedelnik J."/>
            <person name="Repkova J."/>
        </authorList>
    </citation>
    <scope>NUCLEOTIDE SEQUENCE [LARGE SCALE GENOMIC DNA]</scope>
    <source>
        <strain evidence="3">cv. 10/8</strain>
        <tissue evidence="2">Leaf</tissue>
    </source>
</reference>
<protein>
    <submittedName>
        <fullName evidence="2">TPR repeat protein</fullName>
    </submittedName>
</protein>
<comment type="caution">
    <text evidence="2">The sequence shown here is derived from an EMBL/GenBank/DDBJ whole genome shotgun (WGS) entry which is preliminary data.</text>
</comment>
<dbReference type="AlphaFoldDB" id="A0A392NUT6"/>
<evidence type="ECO:0000313" key="2">
    <source>
        <dbReference type="EMBL" id="MCI03591.1"/>
    </source>
</evidence>
<feature type="compositionally biased region" description="Polar residues" evidence="1">
    <location>
        <begin position="1"/>
        <end position="21"/>
    </location>
</feature>
<sequence length="75" mass="7792">PALTNNSPATVPTLPGSSRSGPNDVDSIHVATAGSGSLCTDDIQKNLFGSPQLHQCTTNDAERSNVNAREGETRD</sequence>
<organism evidence="2 3">
    <name type="scientific">Trifolium medium</name>
    <dbReference type="NCBI Taxonomy" id="97028"/>
    <lineage>
        <taxon>Eukaryota</taxon>
        <taxon>Viridiplantae</taxon>
        <taxon>Streptophyta</taxon>
        <taxon>Embryophyta</taxon>
        <taxon>Tracheophyta</taxon>
        <taxon>Spermatophyta</taxon>
        <taxon>Magnoliopsida</taxon>
        <taxon>eudicotyledons</taxon>
        <taxon>Gunneridae</taxon>
        <taxon>Pentapetalae</taxon>
        <taxon>rosids</taxon>
        <taxon>fabids</taxon>
        <taxon>Fabales</taxon>
        <taxon>Fabaceae</taxon>
        <taxon>Papilionoideae</taxon>
        <taxon>50 kb inversion clade</taxon>
        <taxon>NPAAA clade</taxon>
        <taxon>Hologalegina</taxon>
        <taxon>IRL clade</taxon>
        <taxon>Trifolieae</taxon>
        <taxon>Trifolium</taxon>
    </lineage>
</organism>